<dbReference type="AlphaFoldDB" id="A0A2Z7BV67"/>
<sequence>MDCRRFMPPFGGRLVVLSSSSLGLLIDTSLGFLIEELREHEVVSVSSKFAIVASGSSVSLELSSYTALGCKLHELWCKLIARYLDRFGLLGIFR</sequence>
<organism evidence="1 2">
    <name type="scientific">Dorcoceras hygrometricum</name>
    <dbReference type="NCBI Taxonomy" id="472368"/>
    <lineage>
        <taxon>Eukaryota</taxon>
        <taxon>Viridiplantae</taxon>
        <taxon>Streptophyta</taxon>
        <taxon>Embryophyta</taxon>
        <taxon>Tracheophyta</taxon>
        <taxon>Spermatophyta</taxon>
        <taxon>Magnoliopsida</taxon>
        <taxon>eudicotyledons</taxon>
        <taxon>Gunneridae</taxon>
        <taxon>Pentapetalae</taxon>
        <taxon>asterids</taxon>
        <taxon>lamiids</taxon>
        <taxon>Lamiales</taxon>
        <taxon>Gesneriaceae</taxon>
        <taxon>Didymocarpoideae</taxon>
        <taxon>Trichosporeae</taxon>
        <taxon>Loxocarpinae</taxon>
        <taxon>Dorcoceras</taxon>
    </lineage>
</organism>
<gene>
    <name evidence="1" type="ORF">F511_33681</name>
</gene>
<evidence type="ECO:0000313" key="2">
    <source>
        <dbReference type="Proteomes" id="UP000250235"/>
    </source>
</evidence>
<reference evidence="1 2" key="1">
    <citation type="journal article" date="2015" name="Proc. Natl. Acad. Sci. U.S.A.">
        <title>The resurrection genome of Boea hygrometrica: A blueprint for survival of dehydration.</title>
        <authorList>
            <person name="Xiao L."/>
            <person name="Yang G."/>
            <person name="Zhang L."/>
            <person name="Yang X."/>
            <person name="Zhao S."/>
            <person name="Ji Z."/>
            <person name="Zhou Q."/>
            <person name="Hu M."/>
            <person name="Wang Y."/>
            <person name="Chen M."/>
            <person name="Xu Y."/>
            <person name="Jin H."/>
            <person name="Xiao X."/>
            <person name="Hu G."/>
            <person name="Bao F."/>
            <person name="Hu Y."/>
            <person name="Wan P."/>
            <person name="Li L."/>
            <person name="Deng X."/>
            <person name="Kuang T."/>
            <person name="Xiang C."/>
            <person name="Zhu J.K."/>
            <person name="Oliver M.J."/>
            <person name="He Y."/>
        </authorList>
    </citation>
    <scope>NUCLEOTIDE SEQUENCE [LARGE SCALE GENOMIC DNA]</scope>
    <source>
        <strain evidence="2">cv. XS01</strain>
    </source>
</reference>
<keyword evidence="2" id="KW-1185">Reference proteome</keyword>
<dbReference type="EMBL" id="KV001982">
    <property type="protein sequence ID" value="KZV38294.1"/>
    <property type="molecule type" value="Genomic_DNA"/>
</dbReference>
<accession>A0A2Z7BV67</accession>
<evidence type="ECO:0000313" key="1">
    <source>
        <dbReference type="EMBL" id="KZV38294.1"/>
    </source>
</evidence>
<proteinExistence type="predicted"/>
<name>A0A2Z7BV67_9LAMI</name>
<dbReference type="Proteomes" id="UP000250235">
    <property type="component" value="Unassembled WGS sequence"/>
</dbReference>
<protein>
    <submittedName>
        <fullName evidence="1">Uncharacterized protein</fullName>
    </submittedName>
</protein>